<accession>A0A0K2SV88</accession>
<evidence type="ECO:0000256" key="7">
    <source>
        <dbReference type="ARBA" id="ARBA00023054"/>
    </source>
</evidence>
<reference evidence="10" key="1">
    <citation type="submission" date="2014-05" db="EMBL/GenBank/DDBJ databases">
        <authorList>
            <person name="Chronopoulou M."/>
        </authorList>
    </citation>
    <scope>NUCLEOTIDE SEQUENCE</scope>
    <source>
        <tissue evidence="10">Whole organism</tissue>
    </source>
</reference>
<dbReference type="AlphaFoldDB" id="A0A0K2SV88"/>
<dbReference type="EMBL" id="HACA01000267">
    <property type="protein sequence ID" value="CDW17628.1"/>
    <property type="molecule type" value="Transcribed_RNA"/>
</dbReference>
<dbReference type="PANTHER" id="PTHR21470">
    <property type="entry name" value="RAB6-INTERACTING PROTEIN GORAB"/>
    <property type="match status" value="1"/>
</dbReference>
<evidence type="ECO:0000256" key="8">
    <source>
        <dbReference type="SAM" id="Coils"/>
    </source>
</evidence>
<feature type="coiled-coil region" evidence="8">
    <location>
        <begin position="123"/>
        <end position="204"/>
    </location>
</feature>
<name>A0A0K2SV88_LEPSM</name>
<comment type="subcellular location">
    <subcellularLocation>
        <location evidence="1">Cytoplasm</location>
    </subcellularLocation>
    <subcellularLocation>
        <location evidence="2">Golgi apparatus</location>
    </subcellularLocation>
</comment>
<comment type="similarity">
    <text evidence="3">Belongs to the GORAB family.</text>
</comment>
<evidence type="ECO:0000256" key="6">
    <source>
        <dbReference type="ARBA" id="ARBA00023034"/>
    </source>
</evidence>
<dbReference type="PANTHER" id="PTHR21470:SF2">
    <property type="entry name" value="RAB6-INTERACTING GOLGIN"/>
    <property type="match status" value="1"/>
</dbReference>
<keyword evidence="7 8" id="KW-0175">Coiled coil</keyword>
<sequence length="236" mass="27276">MSFSGFSDVEINQYESSFKKKKSLGPKISSTSHKSVKHVPLKAEIEDEEDEEHSIDKVILNIGTKKTEEPLIPVVEEIENKEVLIDSSDLLGVNDFENEELIHLPKPLSLADSQKIEDENKKLKAIILDAVKQRKEKSNLEAEKLKEIQVELAKLDEIVGSDVKIIRKDIEGVTQHLSEARKRFERVEKEYVKAKLDLHSHEERKNNLTDYLCFIITENETRKSERLRLLMKELNF</sequence>
<evidence type="ECO:0000313" key="10">
    <source>
        <dbReference type="EMBL" id="CDW17628.1"/>
    </source>
</evidence>
<evidence type="ECO:0000256" key="2">
    <source>
        <dbReference type="ARBA" id="ARBA00004555"/>
    </source>
</evidence>
<dbReference type="GO" id="GO:0005794">
    <property type="term" value="C:Golgi apparatus"/>
    <property type="evidence" value="ECO:0007669"/>
    <property type="project" value="UniProtKB-SubCell"/>
</dbReference>
<protein>
    <recommendedName>
        <fullName evidence="4">RAB6-interacting golgin</fullName>
    </recommendedName>
</protein>
<keyword evidence="5" id="KW-0963">Cytoplasm</keyword>
<proteinExistence type="inferred from homology"/>
<dbReference type="OrthoDB" id="9909311at2759"/>
<evidence type="ECO:0000256" key="5">
    <source>
        <dbReference type="ARBA" id="ARBA00022490"/>
    </source>
</evidence>
<evidence type="ECO:0000256" key="9">
    <source>
        <dbReference type="SAM" id="MobiDB-lite"/>
    </source>
</evidence>
<evidence type="ECO:0000256" key="3">
    <source>
        <dbReference type="ARBA" id="ARBA00005599"/>
    </source>
</evidence>
<organism evidence="10">
    <name type="scientific">Lepeophtheirus salmonis</name>
    <name type="common">Salmon louse</name>
    <name type="synonym">Caligus salmonis</name>
    <dbReference type="NCBI Taxonomy" id="72036"/>
    <lineage>
        <taxon>Eukaryota</taxon>
        <taxon>Metazoa</taxon>
        <taxon>Ecdysozoa</taxon>
        <taxon>Arthropoda</taxon>
        <taxon>Crustacea</taxon>
        <taxon>Multicrustacea</taxon>
        <taxon>Hexanauplia</taxon>
        <taxon>Copepoda</taxon>
        <taxon>Siphonostomatoida</taxon>
        <taxon>Caligidae</taxon>
        <taxon>Lepeophtheirus</taxon>
    </lineage>
</organism>
<keyword evidence="6" id="KW-0333">Golgi apparatus</keyword>
<dbReference type="InterPro" id="IPR007033">
    <property type="entry name" value="GORAB"/>
</dbReference>
<dbReference type="GO" id="GO:1905515">
    <property type="term" value="P:non-motile cilium assembly"/>
    <property type="evidence" value="ECO:0007669"/>
    <property type="project" value="TreeGrafter"/>
</dbReference>
<feature type="region of interest" description="Disordered" evidence="9">
    <location>
        <begin position="19"/>
        <end position="51"/>
    </location>
</feature>
<evidence type="ECO:0000256" key="4">
    <source>
        <dbReference type="ARBA" id="ARBA00014130"/>
    </source>
</evidence>
<evidence type="ECO:0000256" key="1">
    <source>
        <dbReference type="ARBA" id="ARBA00004496"/>
    </source>
</evidence>